<dbReference type="Pfam" id="PF00593">
    <property type="entry name" value="TonB_dep_Rec_b-barrel"/>
    <property type="match status" value="1"/>
</dbReference>
<comment type="caution">
    <text evidence="16">The sequence shown here is derived from an EMBL/GenBank/DDBJ whole genome shotgun (WGS) entry which is preliminary data.</text>
</comment>
<dbReference type="AlphaFoldDB" id="A0A927BZ08"/>
<keyword evidence="17" id="KW-1185">Reference proteome</keyword>
<protein>
    <submittedName>
        <fullName evidence="16">TonB-dependent receptor</fullName>
    </submittedName>
</protein>
<evidence type="ECO:0000256" key="1">
    <source>
        <dbReference type="ARBA" id="ARBA00004571"/>
    </source>
</evidence>
<dbReference type="CDD" id="cd01347">
    <property type="entry name" value="ligand_gated_channel"/>
    <property type="match status" value="1"/>
</dbReference>
<evidence type="ECO:0000256" key="7">
    <source>
        <dbReference type="ARBA" id="ARBA00023065"/>
    </source>
</evidence>
<evidence type="ECO:0000256" key="4">
    <source>
        <dbReference type="ARBA" id="ARBA00022496"/>
    </source>
</evidence>
<gene>
    <name evidence="16" type="ORF">IB286_04170</name>
</gene>
<keyword evidence="13" id="KW-0732">Signal</keyword>
<evidence type="ECO:0000313" key="17">
    <source>
        <dbReference type="Proteomes" id="UP000610558"/>
    </source>
</evidence>
<evidence type="ECO:0000256" key="11">
    <source>
        <dbReference type="PROSITE-ProRule" id="PRU01360"/>
    </source>
</evidence>
<evidence type="ECO:0000256" key="3">
    <source>
        <dbReference type="ARBA" id="ARBA00022452"/>
    </source>
</evidence>
<keyword evidence="6" id="KW-0408">Iron</keyword>
<accession>A0A927BZ08</accession>
<dbReference type="PANTHER" id="PTHR32552">
    <property type="entry name" value="FERRICHROME IRON RECEPTOR-RELATED"/>
    <property type="match status" value="1"/>
</dbReference>
<evidence type="ECO:0000256" key="6">
    <source>
        <dbReference type="ARBA" id="ARBA00023004"/>
    </source>
</evidence>
<evidence type="ECO:0000256" key="2">
    <source>
        <dbReference type="ARBA" id="ARBA00022448"/>
    </source>
</evidence>
<dbReference type="InterPro" id="IPR012910">
    <property type="entry name" value="Plug_dom"/>
</dbReference>
<reference evidence="16" key="1">
    <citation type="submission" date="2020-09" db="EMBL/GenBank/DDBJ databases">
        <authorList>
            <person name="Yoon J.-W."/>
        </authorList>
    </citation>
    <scope>NUCLEOTIDE SEQUENCE</scope>
    <source>
        <strain evidence="16">KMU-158</strain>
    </source>
</reference>
<evidence type="ECO:0000256" key="13">
    <source>
        <dbReference type="SAM" id="SignalP"/>
    </source>
</evidence>
<keyword evidence="8 12" id="KW-0798">TonB box</keyword>
<evidence type="ECO:0000256" key="10">
    <source>
        <dbReference type="ARBA" id="ARBA00023237"/>
    </source>
</evidence>
<proteinExistence type="inferred from homology"/>
<evidence type="ECO:0000259" key="14">
    <source>
        <dbReference type="Pfam" id="PF00593"/>
    </source>
</evidence>
<keyword evidence="16" id="KW-0675">Receptor</keyword>
<feature type="domain" description="TonB-dependent receptor-like beta-barrel" evidence="14">
    <location>
        <begin position="241"/>
        <end position="695"/>
    </location>
</feature>
<dbReference type="Proteomes" id="UP000610558">
    <property type="component" value="Unassembled WGS sequence"/>
</dbReference>
<dbReference type="Pfam" id="PF07715">
    <property type="entry name" value="Plug"/>
    <property type="match status" value="1"/>
</dbReference>
<evidence type="ECO:0000259" key="15">
    <source>
        <dbReference type="Pfam" id="PF07715"/>
    </source>
</evidence>
<keyword evidence="7" id="KW-0406">Ion transport</keyword>
<comment type="similarity">
    <text evidence="11 12">Belongs to the TonB-dependent receptor family.</text>
</comment>
<evidence type="ECO:0000256" key="9">
    <source>
        <dbReference type="ARBA" id="ARBA00023136"/>
    </source>
</evidence>
<dbReference type="GO" id="GO:0006826">
    <property type="term" value="P:iron ion transport"/>
    <property type="evidence" value="ECO:0007669"/>
    <property type="project" value="UniProtKB-KW"/>
</dbReference>
<evidence type="ECO:0000256" key="5">
    <source>
        <dbReference type="ARBA" id="ARBA00022692"/>
    </source>
</evidence>
<dbReference type="PANTHER" id="PTHR32552:SF81">
    <property type="entry name" value="TONB-DEPENDENT OUTER MEMBRANE RECEPTOR"/>
    <property type="match status" value="1"/>
</dbReference>
<sequence>MIISKKTPLAIAIAVAGVVTSGHTLAQDAKPVLEEVLVTAQKREQNLQETPISISAFDAQALKDQGIADIEDVSNYVPNVQIAESPGGSTGATIGIRGSVTVNPAITWEPTVGIYMDGVFIAKNVGGIFDVAELERIEILRGPQGTLYGKNTVGGAVNLVTRKPGDEFAGTVKIGGGNFGYTEGFVSIDSGVLAEQLRVNVAVSKKDRDGFYNNTSVDPQAADKFKELDSTAARLAAAYQLSEALEIYYTYDWANKDNTPSFPQYEPAGSKTERRKNGAVNGVKYDKSENNGHALHISYDMGDMMLKSITALREMSFDDSNDYDGSDFTGFHAERHVEHEQLSQEFQLVGSIGSVDIVGGLFYFNEKADIDNPYFAYGPANPPTAPTATNNRINNFYGSESTSIAIFGQADWHITEQLTLSAGLRWTEEEKDQYIEHVLAYSDDALTGINLASDVTLLPYTTSNETWSNTTPSLIISYQLQEDVSVYAKAAQGWKSGGFNGEADTAAIAQTPYDEETVTSYELGMKARSFNQRLQSNIALFQNDIEDLQLSEFVGASGYSQIQNAGQATIQGLEIEILAALAEGLNLNVNYGYLDAEYDEFISYGMDIKDSAKFPYTPEQKASVGLEYVRNLSAGEFSARVDWSYTDDFDVYHDKDAAALTTVEAFEVVNARISLSEIALGKGNTRLEMALWGKNLTDEEYRLNGIPFTQAGYAVNYYGDPRTYGVEASLSF</sequence>
<keyword evidence="2 11" id="KW-0813">Transport</keyword>
<dbReference type="EMBL" id="JACXLD010000002">
    <property type="protein sequence ID" value="MBD2858194.1"/>
    <property type="molecule type" value="Genomic_DNA"/>
</dbReference>
<feature type="signal peptide" evidence="13">
    <location>
        <begin position="1"/>
        <end position="26"/>
    </location>
</feature>
<evidence type="ECO:0000313" key="16">
    <source>
        <dbReference type="EMBL" id="MBD2858194.1"/>
    </source>
</evidence>
<name>A0A927BZ08_9GAMM</name>
<keyword evidence="3 11" id="KW-1134">Transmembrane beta strand</keyword>
<dbReference type="InterPro" id="IPR000531">
    <property type="entry name" value="Beta-barrel_TonB"/>
</dbReference>
<keyword evidence="5 11" id="KW-0812">Transmembrane</keyword>
<dbReference type="PROSITE" id="PS52016">
    <property type="entry name" value="TONB_DEPENDENT_REC_3"/>
    <property type="match status" value="1"/>
</dbReference>
<organism evidence="16 17">
    <name type="scientific">Spongiibacter pelagi</name>
    <dbReference type="NCBI Taxonomy" id="2760804"/>
    <lineage>
        <taxon>Bacteria</taxon>
        <taxon>Pseudomonadati</taxon>
        <taxon>Pseudomonadota</taxon>
        <taxon>Gammaproteobacteria</taxon>
        <taxon>Cellvibrionales</taxon>
        <taxon>Spongiibacteraceae</taxon>
        <taxon>Spongiibacter</taxon>
    </lineage>
</organism>
<dbReference type="SUPFAM" id="SSF56935">
    <property type="entry name" value="Porins"/>
    <property type="match status" value="1"/>
</dbReference>
<feature type="chain" id="PRO_5036805214" evidence="13">
    <location>
        <begin position="27"/>
        <end position="732"/>
    </location>
</feature>
<comment type="subcellular location">
    <subcellularLocation>
        <location evidence="1 11">Cell outer membrane</location>
        <topology evidence="1 11">Multi-pass membrane protein</topology>
    </subcellularLocation>
</comment>
<evidence type="ECO:0000256" key="12">
    <source>
        <dbReference type="RuleBase" id="RU003357"/>
    </source>
</evidence>
<dbReference type="InterPro" id="IPR036942">
    <property type="entry name" value="Beta-barrel_TonB_sf"/>
</dbReference>
<evidence type="ECO:0000256" key="8">
    <source>
        <dbReference type="ARBA" id="ARBA00023077"/>
    </source>
</evidence>
<dbReference type="Gene3D" id="2.40.170.20">
    <property type="entry name" value="TonB-dependent receptor, beta-barrel domain"/>
    <property type="match status" value="1"/>
</dbReference>
<keyword evidence="9 11" id="KW-0472">Membrane</keyword>
<keyword evidence="4" id="KW-0410">Iron transport</keyword>
<dbReference type="GO" id="GO:0009279">
    <property type="term" value="C:cell outer membrane"/>
    <property type="evidence" value="ECO:0007669"/>
    <property type="project" value="UniProtKB-SubCell"/>
</dbReference>
<dbReference type="InterPro" id="IPR039426">
    <property type="entry name" value="TonB-dep_rcpt-like"/>
</dbReference>
<feature type="domain" description="TonB-dependent receptor plug" evidence="15">
    <location>
        <begin position="47"/>
        <end position="156"/>
    </location>
</feature>
<keyword evidence="10 11" id="KW-0998">Cell outer membrane</keyword>
<dbReference type="RefSeq" id="WP_190762815.1">
    <property type="nucleotide sequence ID" value="NZ_JACXLD010000002.1"/>
</dbReference>